<evidence type="ECO:0000313" key="4">
    <source>
        <dbReference type="EMBL" id="KAF2858101.1"/>
    </source>
</evidence>
<dbReference type="CDD" id="cd06257">
    <property type="entry name" value="DnaJ"/>
    <property type="match status" value="1"/>
</dbReference>
<dbReference type="PANTHER" id="PTHR44360">
    <property type="entry name" value="DNAJ HOMOLOG SUBFAMILY B MEMBER 9"/>
    <property type="match status" value="1"/>
</dbReference>
<name>A0A6A7BS92_9PEZI</name>
<gene>
    <name evidence="4" type="ORF">K470DRAFT_222049</name>
</gene>
<keyword evidence="2" id="KW-0812">Transmembrane</keyword>
<keyword evidence="2" id="KW-1133">Transmembrane helix</keyword>
<organism evidence="4 5">
    <name type="scientific">Piedraia hortae CBS 480.64</name>
    <dbReference type="NCBI Taxonomy" id="1314780"/>
    <lineage>
        <taxon>Eukaryota</taxon>
        <taxon>Fungi</taxon>
        <taxon>Dikarya</taxon>
        <taxon>Ascomycota</taxon>
        <taxon>Pezizomycotina</taxon>
        <taxon>Dothideomycetes</taxon>
        <taxon>Dothideomycetidae</taxon>
        <taxon>Capnodiales</taxon>
        <taxon>Piedraiaceae</taxon>
        <taxon>Piedraia</taxon>
    </lineage>
</organism>
<dbReference type="InterPro" id="IPR001623">
    <property type="entry name" value="DnaJ_domain"/>
</dbReference>
<proteinExistence type="predicted"/>
<dbReference type="OrthoDB" id="436519at2759"/>
<feature type="domain" description="J" evidence="3">
    <location>
        <begin position="76"/>
        <end position="143"/>
    </location>
</feature>
<feature type="transmembrane region" description="Helical" evidence="2">
    <location>
        <begin position="191"/>
        <end position="209"/>
    </location>
</feature>
<evidence type="ECO:0000256" key="1">
    <source>
        <dbReference type="ARBA" id="ARBA00023186"/>
    </source>
</evidence>
<evidence type="ECO:0000313" key="5">
    <source>
        <dbReference type="Proteomes" id="UP000799421"/>
    </source>
</evidence>
<dbReference type="Pfam" id="PF00226">
    <property type="entry name" value="DnaJ"/>
    <property type="match status" value="1"/>
</dbReference>
<keyword evidence="1" id="KW-0143">Chaperone</keyword>
<dbReference type="GO" id="GO:0051787">
    <property type="term" value="F:misfolded protein binding"/>
    <property type="evidence" value="ECO:0007669"/>
    <property type="project" value="TreeGrafter"/>
</dbReference>
<keyword evidence="2" id="KW-0472">Membrane</keyword>
<reference evidence="4" key="1">
    <citation type="journal article" date="2020" name="Stud. Mycol.">
        <title>101 Dothideomycetes genomes: a test case for predicting lifestyles and emergence of pathogens.</title>
        <authorList>
            <person name="Haridas S."/>
            <person name="Albert R."/>
            <person name="Binder M."/>
            <person name="Bloem J."/>
            <person name="Labutti K."/>
            <person name="Salamov A."/>
            <person name="Andreopoulos B."/>
            <person name="Baker S."/>
            <person name="Barry K."/>
            <person name="Bills G."/>
            <person name="Bluhm B."/>
            <person name="Cannon C."/>
            <person name="Castanera R."/>
            <person name="Culley D."/>
            <person name="Daum C."/>
            <person name="Ezra D."/>
            <person name="Gonzalez J."/>
            <person name="Henrissat B."/>
            <person name="Kuo A."/>
            <person name="Liang C."/>
            <person name="Lipzen A."/>
            <person name="Lutzoni F."/>
            <person name="Magnuson J."/>
            <person name="Mondo S."/>
            <person name="Nolan M."/>
            <person name="Ohm R."/>
            <person name="Pangilinan J."/>
            <person name="Park H.-J."/>
            <person name="Ramirez L."/>
            <person name="Alfaro M."/>
            <person name="Sun H."/>
            <person name="Tritt A."/>
            <person name="Yoshinaga Y."/>
            <person name="Zwiers L.-H."/>
            <person name="Turgeon B."/>
            <person name="Goodwin S."/>
            <person name="Spatafora J."/>
            <person name="Crous P."/>
            <person name="Grigoriev I."/>
        </authorList>
    </citation>
    <scope>NUCLEOTIDE SEQUENCE</scope>
    <source>
        <strain evidence="4">CBS 480.64</strain>
    </source>
</reference>
<dbReference type="PROSITE" id="PS50076">
    <property type="entry name" value="DNAJ_2"/>
    <property type="match status" value="1"/>
</dbReference>
<evidence type="ECO:0000256" key="2">
    <source>
        <dbReference type="SAM" id="Phobius"/>
    </source>
</evidence>
<feature type="transmembrane region" description="Helical" evidence="2">
    <location>
        <begin position="51"/>
        <end position="71"/>
    </location>
</feature>
<accession>A0A6A7BS92</accession>
<dbReference type="InterPro" id="IPR051948">
    <property type="entry name" value="Hsp70_co-chaperone_J-domain"/>
</dbReference>
<dbReference type="EMBL" id="MU006018">
    <property type="protein sequence ID" value="KAF2858101.1"/>
    <property type="molecule type" value="Genomic_DNA"/>
</dbReference>
<keyword evidence="5" id="KW-1185">Reference proteome</keyword>
<dbReference type="Proteomes" id="UP000799421">
    <property type="component" value="Unassembled WGS sequence"/>
</dbReference>
<feature type="transmembrane region" description="Helical" evidence="2">
    <location>
        <begin position="167"/>
        <end position="186"/>
    </location>
</feature>
<dbReference type="AlphaFoldDB" id="A0A6A7BS92"/>
<dbReference type="GO" id="GO:0051087">
    <property type="term" value="F:protein-folding chaperone binding"/>
    <property type="evidence" value="ECO:0007669"/>
    <property type="project" value="TreeGrafter"/>
</dbReference>
<protein>
    <recommendedName>
        <fullName evidence="3">J domain-containing protein</fullName>
    </recommendedName>
</protein>
<sequence length="344" mass="38701">MADLLSFVGWYFLPGLVTGYVQSALYTIFIRAGDPKPRPGSKRYNEDRKNIHAAVIVAYLAYTLYEASYQLQRTGDFYKSLGVLPSSTEKWIQNRFRRLTIQFHPDKVPPSKRESSKATYIALQAAKEVLVDPAKRFAYDRFGPEVVEWTHCKTIRDFVMQGLQRTVIQYVSSGVVLALLGMLGYLTQGRFWHFFIMAALFVVELYTVTRPANPALMSAMAFTGAHLPFQVLVLFRKVAFTVSAAISQLGSMFRDPSQTHDETVSPQLLDSVDALVRAAQEETSRLLGLELTSLASADGDLLDLRNGMKDWLVENTVRNSPEVKNAVQKVIERRKTEHGDIAHG</sequence>
<dbReference type="PANTHER" id="PTHR44360:SF1">
    <property type="entry name" value="DNAJ HOMOLOG SUBFAMILY B MEMBER 9"/>
    <property type="match status" value="1"/>
</dbReference>
<dbReference type="SUPFAM" id="SSF46565">
    <property type="entry name" value="Chaperone J-domain"/>
    <property type="match status" value="1"/>
</dbReference>
<dbReference type="SMART" id="SM00271">
    <property type="entry name" value="DnaJ"/>
    <property type="match status" value="1"/>
</dbReference>
<feature type="transmembrane region" description="Helical" evidence="2">
    <location>
        <begin position="215"/>
        <end position="235"/>
    </location>
</feature>
<dbReference type="PRINTS" id="PR00625">
    <property type="entry name" value="JDOMAIN"/>
</dbReference>
<feature type="transmembrane region" description="Helical" evidence="2">
    <location>
        <begin position="12"/>
        <end position="30"/>
    </location>
</feature>
<evidence type="ECO:0000259" key="3">
    <source>
        <dbReference type="PROSITE" id="PS50076"/>
    </source>
</evidence>
<dbReference type="GO" id="GO:0005783">
    <property type="term" value="C:endoplasmic reticulum"/>
    <property type="evidence" value="ECO:0007669"/>
    <property type="project" value="TreeGrafter"/>
</dbReference>
<dbReference type="InterPro" id="IPR036869">
    <property type="entry name" value="J_dom_sf"/>
</dbReference>
<dbReference type="Gene3D" id="1.10.287.110">
    <property type="entry name" value="DnaJ domain"/>
    <property type="match status" value="1"/>
</dbReference>
<dbReference type="GO" id="GO:0036503">
    <property type="term" value="P:ERAD pathway"/>
    <property type="evidence" value="ECO:0007669"/>
    <property type="project" value="TreeGrafter"/>
</dbReference>